<dbReference type="Proteomes" id="UP000049855">
    <property type="component" value="Unassembled WGS sequence"/>
</dbReference>
<evidence type="ECO:0000313" key="1">
    <source>
        <dbReference type="EMBL" id="CQR70859.1"/>
    </source>
</evidence>
<reference evidence="2" key="1">
    <citation type="submission" date="2015-03" db="EMBL/GenBank/DDBJ databases">
        <authorList>
            <person name="Nijsse Bart"/>
        </authorList>
    </citation>
    <scope>NUCLEOTIDE SEQUENCE [LARGE SCALE GENOMIC DNA]</scope>
</reference>
<dbReference type="EMBL" id="CTRP01000003">
    <property type="protein sequence ID" value="CQR70859.1"/>
    <property type="molecule type" value="Genomic_DNA"/>
</dbReference>
<proteinExistence type="predicted"/>
<organism evidence="1 2">
    <name type="scientific">Sporomusa ovata</name>
    <dbReference type="NCBI Taxonomy" id="2378"/>
    <lineage>
        <taxon>Bacteria</taxon>
        <taxon>Bacillati</taxon>
        <taxon>Bacillota</taxon>
        <taxon>Negativicutes</taxon>
        <taxon>Selenomonadales</taxon>
        <taxon>Sporomusaceae</taxon>
        <taxon>Sporomusa</taxon>
    </lineage>
</organism>
<gene>
    <name evidence="1" type="ORF">SpAn4DRAFT_1837</name>
</gene>
<protein>
    <submittedName>
        <fullName evidence="1">Uncharacterized protein</fullName>
    </submittedName>
</protein>
<dbReference type="RefSeq" id="WP_021169578.1">
    <property type="nucleotide sequence ID" value="NZ_CTRP01000003.1"/>
</dbReference>
<evidence type="ECO:0000313" key="2">
    <source>
        <dbReference type="Proteomes" id="UP000049855"/>
    </source>
</evidence>
<name>A0A0U1KUQ3_9FIRM</name>
<keyword evidence="2" id="KW-1185">Reference proteome</keyword>
<accession>A0A0U1KUQ3</accession>
<dbReference type="AlphaFoldDB" id="A0A0U1KUQ3"/>
<sequence length="75" mass="8373">MSAKCCSCGIADQLVAGKLWCLKYKFEISDVTAEEKSNCYYFIEPQVEDGVTLTAAQTLMLKECELASRRMRGPV</sequence>